<dbReference type="InterPro" id="IPR036388">
    <property type="entry name" value="WH-like_DNA-bd_sf"/>
</dbReference>
<feature type="region of interest" description="Disordered" evidence="5">
    <location>
        <begin position="184"/>
        <end position="203"/>
    </location>
</feature>
<dbReference type="EMBL" id="GU942976">
    <property type="protein sequence ID" value="ADD93325.1"/>
    <property type="molecule type" value="Genomic_DNA"/>
</dbReference>
<keyword evidence="1" id="KW-0963">Cytoplasm</keyword>
<dbReference type="SUPFAM" id="SSF46785">
    <property type="entry name" value="Winged helix' DNA-binding domain"/>
    <property type="match status" value="2"/>
</dbReference>
<keyword evidence="4" id="KW-0131">Cell cycle</keyword>
<evidence type="ECO:0000313" key="6">
    <source>
        <dbReference type="EMBL" id="ADD93325.1"/>
    </source>
</evidence>
<dbReference type="GO" id="GO:0051301">
    <property type="term" value="P:cell division"/>
    <property type="evidence" value="ECO:0007669"/>
    <property type="project" value="UniProtKB-KW"/>
</dbReference>
<dbReference type="InterPro" id="IPR005234">
    <property type="entry name" value="ScpB_csome_segregation"/>
</dbReference>
<evidence type="ECO:0000256" key="1">
    <source>
        <dbReference type="ARBA" id="ARBA00022490"/>
    </source>
</evidence>
<keyword evidence="3" id="KW-0159">Chromosome partition</keyword>
<dbReference type="Pfam" id="PF04079">
    <property type="entry name" value="SMC_ScpB"/>
    <property type="match status" value="1"/>
</dbReference>
<name>D6PC74_9ARCH</name>
<evidence type="ECO:0000256" key="3">
    <source>
        <dbReference type="ARBA" id="ARBA00022829"/>
    </source>
</evidence>
<organism evidence="6">
    <name type="scientific">uncultured archaeon MedDCM-OCT-S09-C50</name>
    <dbReference type="NCBI Taxonomy" id="743102"/>
    <lineage>
        <taxon>Archaea</taxon>
        <taxon>environmental samples</taxon>
    </lineage>
</organism>
<dbReference type="InterPro" id="IPR036390">
    <property type="entry name" value="WH_DNA-bd_sf"/>
</dbReference>
<dbReference type="AlphaFoldDB" id="D6PC74"/>
<accession>D6PC74</accession>
<sequence>MTELPLESLIEATLFSSGKSMSVAELSKVLGYDEDEMLDCLGSLQATLKRRKGGALQLAEVGDRWALEVKPGIASHLPRETKTDMPPKLLKAAALIAYHQPMPQARLVELLGQKAYDYVRELAQHGMIDRRKDGNTRRLATTRRFSEAFGCPHTDRKKVKAWFREQVQSSGLLDELGDRKEILREESDESGTVQASLPVSQEE</sequence>
<dbReference type="Gene3D" id="1.10.10.10">
    <property type="entry name" value="Winged helix-like DNA-binding domain superfamily/Winged helix DNA-binding domain"/>
    <property type="match status" value="2"/>
</dbReference>
<dbReference type="PANTHER" id="PTHR34298">
    <property type="entry name" value="SEGREGATION AND CONDENSATION PROTEIN B"/>
    <property type="match status" value="1"/>
</dbReference>
<proteinExistence type="predicted"/>
<dbReference type="GO" id="GO:0051304">
    <property type="term" value="P:chromosome separation"/>
    <property type="evidence" value="ECO:0007669"/>
    <property type="project" value="InterPro"/>
</dbReference>
<keyword evidence="2" id="KW-0132">Cell division</keyword>
<evidence type="ECO:0000256" key="4">
    <source>
        <dbReference type="ARBA" id="ARBA00023306"/>
    </source>
</evidence>
<dbReference type="PANTHER" id="PTHR34298:SF2">
    <property type="entry name" value="SEGREGATION AND CONDENSATION PROTEIN B"/>
    <property type="match status" value="1"/>
</dbReference>
<reference evidence="6" key="1">
    <citation type="journal article" date="2010" name="ISME J.">
        <title>Metagenome of the Mediterranean deep chlorophyll maximum studied by direct and fosmid library 454 pyrosequencing.</title>
        <authorList>
            <person name="Ghai R."/>
            <person name="Martin-Cuadrado A.B."/>
            <person name="Molto A.G."/>
            <person name="Heredia I.G."/>
            <person name="Cabrera R."/>
            <person name="Martin J."/>
            <person name="Verdu M."/>
            <person name="Deschamps P."/>
            <person name="Moreira D."/>
            <person name="Lopez-Garcia P."/>
            <person name="Mira A."/>
            <person name="Rodriguez-Valera F."/>
        </authorList>
    </citation>
    <scope>NUCLEOTIDE SEQUENCE</scope>
</reference>
<protein>
    <submittedName>
        <fullName evidence="6">Putative transcriptional regulators Ypuh-like protein</fullName>
    </submittedName>
</protein>
<evidence type="ECO:0000256" key="2">
    <source>
        <dbReference type="ARBA" id="ARBA00022618"/>
    </source>
</evidence>
<feature type="compositionally biased region" description="Polar residues" evidence="5">
    <location>
        <begin position="190"/>
        <end position="203"/>
    </location>
</feature>
<evidence type="ECO:0000256" key="5">
    <source>
        <dbReference type="SAM" id="MobiDB-lite"/>
    </source>
</evidence>